<dbReference type="OrthoDB" id="10267950at2759"/>
<dbReference type="STRING" id="1095630.A0A2J6ST83"/>
<evidence type="ECO:0000259" key="2">
    <source>
        <dbReference type="Pfam" id="PF19327"/>
    </source>
</evidence>
<dbReference type="AlphaFoldDB" id="A0A2J6ST83"/>
<reference evidence="3 4" key="1">
    <citation type="submission" date="2016-04" db="EMBL/GenBank/DDBJ databases">
        <title>A degradative enzymes factory behind the ericoid mycorrhizal symbiosis.</title>
        <authorList>
            <consortium name="DOE Joint Genome Institute"/>
            <person name="Martino E."/>
            <person name="Morin E."/>
            <person name="Grelet G."/>
            <person name="Kuo A."/>
            <person name="Kohler A."/>
            <person name="Daghino S."/>
            <person name="Barry K."/>
            <person name="Choi C."/>
            <person name="Cichocki N."/>
            <person name="Clum A."/>
            <person name="Copeland A."/>
            <person name="Hainaut M."/>
            <person name="Haridas S."/>
            <person name="Labutti K."/>
            <person name="Lindquist E."/>
            <person name="Lipzen A."/>
            <person name="Khouja H.-R."/>
            <person name="Murat C."/>
            <person name="Ohm R."/>
            <person name="Olson A."/>
            <person name="Spatafora J."/>
            <person name="Veneault-Fourrey C."/>
            <person name="Henrissat B."/>
            <person name="Grigoriev I."/>
            <person name="Martin F."/>
            <person name="Perotto S."/>
        </authorList>
    </citation>
    <scope>NUCLEOTIDE SEQUENCE [LARGE SCALE GENOMIC DNA]</scope>
    <source>
        <strain evidence="3 4">E</strain>
    </source>
</reference>
<sequence length="284" mass="31599">MEKEEGLEERSLRQFDALVERGNLLWRMTTPQLIKADPFNFQFRSANSLTAKPILSSTDPGRSKSTNAFSDTDPDFFLSHIGSSHTLILNKYCVVRPQFLLHTNTFIPQSDHLTESDLAAAWTVLSSLTRGKYIVIYNCGFEGGSSVGHKHLQILPRPKKEEGFEFFPDLLSIDSDTSTVPKIPFRHSVKKLLLSPSAAQLVGIYKSLVEQVKVQEAAGHNVLLTEDWILVIPRTKGRKGILSANAAAMAGMVWVTGEEEVRQWVEAGPMKLLCEFGVVDQEVG</sequence>
<gene>
    <name evidence="3" type="ORF">K444DRAFT_667659</name>
</gene>
<dbReference type="GO" id="GO:0009117">
    <property type="term" value="P:nucleotide metabolic process"/>
    <property type="evidence" value="ECO:0007669"/>
    <property type="project" value="InterPro"/>
</dbReference>
<dbReference type="InterPro" id="IPR009163">
    <property type="entry name" value="Ap4A_phos1/2"/>
</dbReference>
<dbReference type="Pfam" id="PF19327">
    <property type="entry name" value="Ap4A_phos_N"/>
    <property type="match status" value="1"/>
</dbReference>
<dbReference type="Proteomes" id="UP000235371">
    <property type="component" value="Unassembled WGS sequence"/>
</dbReference>
<dbReference type="InterPro" id="IPR045759">
    <property type="entry name" value="Ap4A_phos1/2_N"/>
</dbReference>
<evidence type="ECO:0000259" key="1">
    <source>
        <dbReference type="Pfam" id="PF09830"/>
    </source>
</evidence>
<name>A0A2J6ST83_9HELO</name>
<evidence type="ECO:0000313" key="3">
    <source>
        <dbReference type="EMBL" id="PMD53996.1"/>
    </source>
</evidence>
<dbReference type="RefSeq" id="XP_024730900.1">
    <property type="nucleotide sequence ID" value="XM_024887325.1"/>
</dbReference>
<dbReference type="GO" id="GO:0005524">
    <property type="term" value="F:ATP binding"/>
    <property type="evidence" value="ECO:0007669"/>
    <property type="project" value="InterPro"/>
</dbReference>
<dbReference type="GO" id="GO:0003877">
    <property type="term" value="F:ATP:ADP adenylyltransferase activity"/>
    <property type="evidence" value="ECO:0007669"/>
    <property type="project" value="InterPro"/>
</dbReference>
<dbReference type="Pfam" id="PF09830">
    <property type="entry name" value="ATP_transf"/>
    <property type="match status" value="1"/>
</dbReference>
<dbReference type="PANTHER" id="PTHR38420:SF1">
    <property type="entry name" value="PUTATIVE (AFU_ORTHOLOGUE AFUA_5G14690)-RELATED"/>
    <property type="match status" value="1"/>
</dbReference>
<protein>
    <submittedName>
        <fullName evidence="3">Ap4A phosphorylase II</fullName>
    </submittedName>
</protein>
<organism evidence="3 4">
    <name type="scientific">Hyaloscypha bicolor E</name>
    <dbReference type="NCBI Taxonomy" id="1095630"/>
    <lineage>
        <taxon>Eukaryota</taxon>
        <taxon>Fungi</taxon>
        <taxon>Dikarya</taxon>
        <taxon>Ascomycota</taxon>
        <taxon>Pezizomycotina</taxon>
        <taxon>Leotiomycetes</taxon>
        <taxon>Helotiales</taxon>
        <taxon>Hyaloscyphaceae</taxon>
        <taxon>Hyaloscypha</taxon>
        <taxon>Hyaloscypha bicolor</taxon>
    </lineage>
</organism>
<dbReference type="InterPro" id="IPR019200">
    <property type="entry name" value="ATP_adenylylTrfase_C"/>
</dbReference>
<dbReference type="InParanoid" id="A0A2J6ST83"/>
<feature type="domain" description="ATP adenylyltransferase C-terminal" evidence="1">
    <location>
        <begin position="181"/>
        <end position="278"/>
    </location>
</feature>
<dbReference type="GeneID" id="36595401"/>
<dbReference type="PANTHER" id="PTHR38420">
    <property type="entry name" value="AP-4-A PHOSPHORYLASE II"/>
    <property type="match status" value="1"/>
</dbReference>
<evidence type="ECO:0000313" key="4">
    <source>
        <dbReference type="Proteomes" id="UP000235371"/>
    </source>
</evidence>
<dbReference type="Gene3D" id="3.30.428.70">
    <property type="match status" value="1"/>
</dbReference>
<dbReference type="InterPro" id="IPR043171">
    <property type="entry name" value="Ap4A_phos1/2-like"/>
</dbReference>
<dbReference type="InterPro" id="IPR036265">
    <property type="entry name" value="HIT-like_sf"/>
</dbReference>
<dbReference type="EMBL" id="KZ613866">
    <property type="protein sequence ID" value="PMD53996.1"/>
    <property type="molecule type" value="Genomic_DNA"/>
</dbReference>
<dbReference type="SUPFAM" id="SSF54197">
    <property type="entry name" value="HIT-like"/>
    <property type="match status" value="1"/>
</dbReference>
<feature type="domain" description="Ap4A phosphorylase 1/2 N-terminal" evidence="2">
    <location>
        <begin position="9"/>
        <end position="162"/>
    </location>
</feature>
<keyword evidence="4" id="KW-1185">Reference proteome</keyword>
<accession>A0A2J6ST83</accession>
<proteinExistence type="predicted"/>